<dbReference type="EMBL" id="JAJSPL020000003">
    <property type="protein sequence ID" value="KAK7748122.1"/>
    <property type="molecule type" value="Genomic_DNA"/>
</dbReference>
<dbReference type="PANTHER" id="PTHR45458:SF1">
    <property type="entry name" value="SHORT CHAIN DEHYDROGENASE"/>
    <property type="match status" value="1"/>
</dbReference>
<protein>
    <recommendedName>
        <fullName evidence="3">Ketoreductase</fullName>
    </recommendedName>
</protein>
<dbReference type="Proteomes" id="UP001320245">
    <property type="component" value="Unassembled WGS sequence"/>
</dbReference>
<dbReference type="InterPro" id="IPR002347">
    <property type="entry name" value="SDR_fam"/>
</dbReference>
<keyword evidence="2" id="KW-1185">Reference proteome</keyword>
<dbReference type="GO" id="GO:0016616">
    <property type="term" value="F:oxidoreductase activity, acting on the CH-OH group of donors, NAD or NADP as acceptor"/>
    <property type="evidence" value="ECO:0007669"/>
    <property type="project" value="TreeGrafter"/>
</dbReference>
<dbReference type="AlphaFoldDB" id="A0AAN9UJS2"/>
<evidence type="ECO:0000313" key="2">
    <source>
        <dbReference type="Proteomes" id="UP001320245"/>
    </source>
</evidence>
<accession>A0AAN9UJS2</accession>
<proteinExistence type="predicted"/>
<dbReference type="SUPFAM" id="SSF51735">
    <property type="entry name" value="NAD(P)-binding Rossmann-fold domains"/>
    <property type="match status" value="1"/>
</dbReference>
<evidence type="ECO:0000313" key="1">
    <source>
        <dbReference type="EMBL" id="KAK7748122.1"/>
    </source>
</evidence>
<dbReference type="InterPro" id="IPR052184">
    <property type="entry name" value="SDR_enzymes"/>
</dbReference>
<name>A0AAN9UJS2_9PEZI</name>
<comment type="caution">
    <text evidence="1">The sequence shown here is derived from an EMBL/GenBank/DDBJ whole genome shotgun (WGS) entry which is preliminary data.</text>
</comment>
<dbReference type="PANTHER" id="PTHR45458">
    <property type="entry name" value="SHORT-CHAIN DEHYDROGENASE/REDUCTASE SDR"/>
    <property type="match status" value="1"/>
</dbReference>
<dbReference type="PRINTS" id="PR00081">
    <property type="entry name" value="GDHRDH"/>
</dbReference>
<sequence>MTIVFITGANRGLGKGFVQKYLSRPNTTVIGSLRNLPSPEAQALQSLSKAEGSKLILVKIENTSETDASDAVASLKSHSIESLDIVVANAAWANLSAYVPVAEMKPSDLVDHINTNSGGVIRLFQATLPLLKYGTNPRFVALSTGLASFGIQEYIPFPSSSYASSKAVVNFLVKRIHLEIDNATRADTSGKFLSFGDTPVLPW</sequence>
<organism evidence="1 2">
    <name type="scientific">Cytospora paraplurivora</name>
    <dbReference type="NCBI Taxonomy" id="2898453"/>
    <lineage>
        <taxon>Eukaryota</taxon>
        <taxon>Fungi</taxon>
        <taxon>Dikarya</taxon>
        <taxon>Ascomycota</taxon>
        <taxon>Pezizomycotina</taxon>
        <taxon>Sordariomycetes</taxon>
        <taxon>Sordariomycetidae</taxon>
        <taxon>Diaporthales</taxon>
        <taxon>Cytosporaceae</taxon>
        <taxon>Cytospora</taxon>
    </lineage>
</organism>
<reference evidence="1 2" key="1">
    <citation type="journal article" date="2023" name="PLoS ONE">
        <title>Cytospora paraplurivora sp. nov. isolated from orchards with fruit tree decline syndrome in Ontario, Canada.</title>
        <authorList>
            <person name="Ilyukhin E."/>
            <person name="Nguyen H.D.T."/>
            <person name="Castle A.J."/>
            <person name="Ellouze W."/>
        </authorList>
    </citation>
    <scope>NUCLEOTIDE SEQUENCE [LARGE SCALE GENOMIC DNA]</scope>
    <source>
        <strain evidence="1 2">FDS-564</strain>
    </source>
</reference>
<gene>
    <name evidence="1" type="ORF">SLS53_001376</name>
</gene>
<evidence type="ECO:0008006" key="3">
    <source>
        <dbReference type="Google" id="ProtNLM"/>
    </source>
</evidence>
<dbReference type="Gene3D" id="3.40.50.720">
    <property type="entry name" value="NAD(P)-binding Rossmann-like Domain"/>
    <property type="match status" value="1"/>
</dbReference>
<dbReference type="InterPro" id="IPR036291">
    <property type="entry name" value="NAD(P)-bd_dom_sf"/>
</dbReference>
<dbReference type="Pfam" id="PF00106">
    <property type="entry name" value="adh_short"/>
    <property type="match status" value="1"/>
</dbReference>